<dbReference type="Pfam" id="PF13193">
    <property type="entry name" value="AMP-binding_C"/>
    <property type="match status" value="1"/>
</dbReference>
<gene>
    <name evidence="4" type="ORF">E7Y31_18310</name>
</gene>
<dbReference type="PANTHER" id="PTHR43201:SF5">
    <property type="entry name" value="MEDIUM-CHAIN ACYL-COA LIGASE ACSF2, MITOCHONDRIAL"/>
    <property type="match status" value="1"/>
</dbReference>
<dbReference type="InterPro" id="IPR042099">
    <property type="entry name" value="ANL_N_sf"/>
</dbReference>
<feature type="non-terminal residue" evidence="4">
    <location>
        <position position="1"/>
    </location>
</feature>
<evidence type="ECO:0000313" key="5">
    <source>
        <dbReference type="Proteomes" id="UP000305282"/>
    </source>
</evidence>
<dbReference type="AlphaFoldDB" id="A0A4S5DFI0"/>
<dbReference type="Proteomes" id="UP000305282">
    <property type="component" value="Unassembled WGS sequence"/>
</dbReference>
<keyword evidence="2 4" id="KW-0436">Ligase</keyword>
<evidence type="ECO:0000259" key="3">
    <source>
        <dbReference type="Pfam" id="PF13193"/>
    </source>
</evidence>
<comment type="similarity">
    <text evidence="1">Belongs to the ATP-dependent AMP-binding enzyme family.</text>
</comment>
<evidence type="ECO:0000256" key="2">
    <source>
        <dbReference type="ARBA" id="ARBA00022598"/>
    </source>
</evidence>
<dbReference type="FunFam" id="3.30.300.30:FF:000008">
    <property type="entry name" value="2,3-dihydroxybenzoate-AMP ligase"/>
    <property type="match status" value="1"/>
</dbReference>
<accession>A0A4S5DFI0</accession>
<dbReference type="Gene3D" id="3.30.300.30">
    <property type="match status" value="1"/>
</dbReference>
<dbReference type="Gene3D" id="3.40.50.12780">
    <property type="entry name" value="N-terminal domain of ligase-like"/>
    <property type="match status" value="1"/>
</dbReference>
<evidence type="ECO:0000256" key="1">
    <source>
        <dbReference type="ARBA" id="ARBA00006432"/>
    </source>
</evidence>
<dbReference type="InterPro" id="IPR025110">
    <property type="entry name" value="AMP-bd_C"/>
</dbReference>
<feature type="domain" description="AMP-binding enzyme C-terminal" evidence="3">
    <location>
        <begin position="40"/>
        <end position="115"/>
    </location>
</feature>
<dbReference type="SUPFAM" id="SSF56801">
    <property type="entry name" value="Acetyl-CoA synthetase-like"/>
    <property type="match status" value="1"/>
</dbReference>
<dbReference type="PANTHER" id="PTHR43201">
    <property type="entry name" value="ACYL-COA SYNTHETASE"/>
    <property type="match status" value="1"/>
</dbReference>
<dbReference type="EMBL" id="SSXH01000582">
    <property type="protein sequence ID" value="THJ58060.1"/>
    <property type="molecule type" value="Genomic_DNA"/>
</dbReference>
<sequence length="134" mass="14539">EDGWLRTGDAGYLDPEGYLFIHDRVKGMIITGAENVYPAEVENVLMSHPDIADVAVIGVPSERWGETVKAVVVAEAGRTPTTAVVVSFARARLAAYKCPTSIDLVEALPRNAAGKVLKRELRDPYWSGRGRSVS</sequence>
<reference evidence="4 5" key="1">
    <citation type="submission" date="2019-04" db="EMBL/GenBank/DDBJ databases">
        <title>Draft genome sequences for three unisolated Alnus-infective Frankia Sp+ strains, AgTrS, AiOr and AvVan, the first sequenced Frankia strains able to sporulate in-planta.</title>
        <authorList>
            <person name="Bethencourt L."/>
            <person name="Vautrin F."/>
            <person name="Taib N."/>
            <person name="Dubost A."/>
            <person name="Castro-Garcia L."/>
            <person name="Imbaud O."/>
            <person name="Abrouk D."/>
            <person name="Fournier P."/>
            <person name="Briolay J."/>
            <person name="Nguyen A."/>
            <person name="Normand P."/>
            <person name="Fernandez M.P."/>
            <person name="Brochier-Armanet C."/>
            <person name="Herrera-Belaroussi A."/>
        </authorList>
    </citation>
    <scope>NUCLEOTIDE SEQUENCE [LARGE SCALE GENOMIC DNA]</scope>
    <source>
        <strain evidence="4 5">AvVan</strain>
    </source>
</reference>
<organism evidence="4 5">
    <name type="scientific">Candidatus Frankia alpina</name>
    <dbReference type="NCBI Taxonomy" id="2699483"/>
    <lineage>
        <taxon>Bacteria</taxon>
        <taxon>Bacillati</taxon>
        <taxon>Actinomycetota</taxon>
        <taxon>Actinomycetes</taxon>
        <taxon>Frankiales</taxon>
        <taxon>Frankiaceae</taxon>
        <taxon>Frankia</taxon>
    </lineage>
</organism>
<keyword evidence="5" id="KW-1185">Reference proteome</keyword>
<dbReference type="GO" id="GO:0006631">
    <property type="term" value="P:fatty acid metabolic process"/>
    <property type="evidence" value="ECO:0007669"/>
    <property type="project" value="TreeGrafter"/>
</dbReference>
<dbReference type="GO" id="GO:0031956">
    <property type="term" value="F:medium-chain fatty acid-CoA ligase activity"/>
    <property type="evidence" value="ECO:0007669"/>
    <property type="project" value="TreeGrafter"/>
</dbReference>
<name>A0A4S5DFI0_9ACTN</name>
<protein>
    <submittedName>
        <fullName evidence="4">Fatty acid--CoA ligase</fullName>
    </submittedName>
</protein>
<comment type="caution">
    <text evidence="4">The sequence shown here is derived from an EMBL/GenBank/DDBJ whole genome shotgun (WGS) entry which is preliminary data.</text>
</comment>
<dbReference type="RefSeq" id="WP_161983076.1">
    <property type="nucleotide sequence ID" value="NZ_SSXH01000582.1"/>
</dbReference>
<dbReference type="InterPro" id="IPR045851">
    <property type="entry name" value="AMP-bd_C_sf"/>
</dbReference>
<evidence type="ECO:0000313" key="4">
    <source>
        <dbReference type="EMBL" id="THJ58060.1"/>
    </source>
</evidence>
<proteinExistence type="inferred from homology"/>